<dbReference type="OrthoDB" id="2243352at2"/>
<accession>A0A2A5RQ84</accession>
<reference evidence="1 2" key="1">
    <citation type="submission" date="2014-12" db="EMBL/GenBank/DDBJ databases">
        <title>Draft genome sequences of 10 type strains of Lactococcus.</title>
        <authorList>
            <person name="Sun Z."/>
            <person name="Zhong Z."/>
            <person name="Liu W."/>
            <person name="Zhang W."/>
            <person name="Zhang H."/>
        </authorList>
    </citation>
    <scope>NUCLEOTIDE SEQUENCE [LARGE SCALE GENOMIC DNA]</scope>
    <source>
        <strain evidence="1 2">JCM 16395</strain>
    </source>
</reference>
<dbReference type="RefSeq" id="WP_096816988.1">
    <property type="nucleotide sequence ID" value="NZ_JXJU01000001.1"/>
</dbReference>
<keyword evidence="2" id="KW-1185">Reference proteome</keyword>
<name>A0A2A5RQ84_9LACT</name>
<evidence type="ECO:0000313" key="1">
    <source>
        <dbReference type="EMBL" id="PCS01586.1"/>
    </source>
</evidence>
<dbReference type="Proteomes" id="UP000218181">
    <property type="component" value="Unassembled WGS sequence"/>
</dbReference>
<comment type="caution">
    <text evidence="1">The sequence shown here is derived from an EMBL/GenBank/DDBJ whole genome shotgun (WGS) entry which is preliminary data.</text>
</comment>
<dbReference type="AlphaFoldDB" id="A0A2A5RQ84"/>
<evidence type="ECO:0000313" key="2">
    <source>
        <dbReference type="Proteomes" id="UP000218181"/>
    </source>
</evidence>
<gene>
    <name evidence="1" type="ORF">RT41_GL000350</name>
</gene>
<sequence>MSFINLVMTDQLISIISDGQITKNGIITESHFKKFESSPQGYVIGITGYEKITNAIRKKFFYQPMMPYHEAEELLLSELNKFKNKQVRINQSIKYNAVMAGFVSADRIPQASLFHIEDGKIKQKNYHSGAVLSLLPDDISFNPNQLILQNLKQIPKENHALALPILQRNTLYKVASASQTVNNTVFQEIIRKG</sequence>
<organism evidence="1 2">
    <name type="scientific">Lactococcus fujiensis JCM 16395</name>
    <dbReference type="NCBI Taxonomy" id="1291764"/>
    <lineage>
        <taxon>Bacteria</taxon>
        <taxon>Bacillati</taxon>
        <taxon>Bacillota</taxon>
        <taxon>Bacilli</taxon>
        <taxon>Lactobacillales</taxon>
        <taxon>Streptococcaceae</taxon>
        <taxon>Lactococcus</taxon>
    </lineage>
</organism>
<dbReference type="EMBL" id="JXJU01000001">
    <property type="protein sequence ID" value="PCS01586.1"/>
    <property type="molecule type" value="Genomic_DNA"/>
</dbReference>
<proteinExistence type="predicted"/>
<protein>
    <submittedName>
        <fullName evidence="1">Uncharacterized protein</fullName>
    </submittedName>
</protein>
<dbReference type="STRING" id="1291764.GCA_001311235_00058"/>